<keyword evidence="3" id="KW-1185">Reference proteome</keyword>
<dbReference type="Proteomes" id="UP000558488">
    <property type="component" value="Unassembled WGS sequence"/>
</dbReference>
<feature type="region of interest" description="Disordered" evidence="1">
    <location>
        <begin position="1"/>
        <end position="134"/>
    </location>
</feature>
<evidence type="ECO:0000313" key="3">
    <source>
        <dbReference type="Proteomes" id="UP000558488"/>
    </source>
</evidence>
<organism evidence="2 3">
    <name type="scientific">Pipistrellus kuhlii</name>
    <name type="common">Kuhl's pipistrelle</name>
    <dbReference type="NCBI Taxonomy" id="59472"/>
    <lineage>
        <taxon>Eukaryota</taxon>
        <taxon>Metazoa</taxon>
        <taxon>Chordata</taxon>
        <taxon>Craniata</taxon>
        <taxon>Vertebrata</taxon>
        <taxon>Euteleostomi</taxon>
        <taxon>Mammalia</taxon>
        <taxon>Eutheria</taxon>
        <taxon>Laurasiatheria</taxon>
        <taxon>Chiroptera</taxon>
        <taxon>Yangochiroptera</taxon>
        <taxon>Vespertilionidae</taxon>
        <taxon>Pipistrellus</taxon>
    </lineage>
</organism>
<dbReference type="EMBL" id="JACAGB010000034">
    <property type="protein sequence ID" value="KAF6294319.1"/>
    <property type="molecule type" value="Genomic_DNA"/>
</dbReference>
<proteinExistence type="predicted"/>
<evidence type="ECO:0000313" key="2">
    <source>
        <dbReference type="EMBL" id="KAF6294319.1"/>
    </source>
</evidence>
<reference evidence="2 3" key="1">
    <citation type="journal article" date="2020" name="Nature">
        <title>Six reference-quality genomes reveal evolution of bat adaptations.</title>
        <authorList>
            <person name="Jebb D."/>
            <person name="Huang Z."/>
            <person name="Pippel M."/>
            <person name="Hughes G.M."/>
            <person name="Lavrichenko K."/>
            <person name="Devanna P."/>
            <person name="Winkler S."/>
            <person name="Jermiin L.S."/>
            <person name="Skirmuntt E.C."/>
            <person name="Katzourakis A."/>
            <person name="Burkitt-Gray L."/>
            <person name="Ray D.A."/>
            <person name="Sullivan K.A.M."/>
            <person name="Roscito J.G."/>
            <person name="Kirilenko B.M."/>
            <person name="Davalos L.M."/>
            <person name="Corthals A.P."/>
            <person name="Power M.L."/>
            <person name="Jones G."/>
            <person name="Ransome R.D."/>
            <person name="Dechmann D.K.N."/>
            <person name="Locatelli A.G."/>
            <person name="Puechmaille S.J."/>
            <person name="Fedrigo O."/>
            <person name="Jarvis E.D."/>
            <person name="Hiller M."/>
            <person name="Vernes S.C."/>
            <person name="Myers E.W."/>
            <person name="Teeling E.C."/>
        </authorList>
    </citation>
    <scope>NUCLEOTIDE SEQUENCE [LARGE SCALE GENOMIC DNA]</scope>
    <source>
        <strain evidence="2">MPipKuh1</strain>
        <tissue evidence="2">Flight muscle</tissue>
    </source>
</reference>
<accession>A0A7J7T0X1</accession>
<sequence>MRPPSKTQGNGAPGRACWEGRRGESPSPGAHLRGFPAHTQRPLHSRSVPGGGPAGCQSGRASPDAGWARPVGGQARLQVSGDPSTPRGRAHTGRRSPEPGEMAQMGCPRPGTFRDRARGQVLPEASERAAPSKF</sequence>
<protein>
    <submittedName>
        <fullName evidence="2">Uncharacterized protein</fullName>
    </submittedName>
</protein>
<dbReference type="AlphaFoldDB" id="A0A7J7T0X1"/>
<gene>
    <name evidence="2" type="ORF">mPipKuh1_009729</name>
</gene>
<evidence type="ECO:0000256" key="1">
    <source>
        <dbReference type="SAM" id="MobiDB-lite"/>
    </source>
</evidence>
<name>A0A7J7T0X1_PIPKU</name>
<comment type="caution">
    <text evidence="2">The sequence shown here is derived from an EMBL/GenBank/DDBJ whole genome shotgun (WGS) entry which is preliminary data.</text>
</comment>
<feature type="compositionally biased region" description="Polar residues" evidence="1">
    <location>
        <begin position="1"/>
        <end position="10"/>
    </location>
</feature>